<evidence type="ECO:0000313" key="2">
    <source>
        <dbReference type="EMBL" id="KYF92333.1"/>
    </source>
</evidence>
<sequence length="179" mass="20471">MRELPLLETPRLILRAFAPGDARRTSFLMDDEEVALNSFGVAGPLDEELTAQWIEEHQAQFNEEMLMNLAIVLREDDEVIGAIHLEIDPHNDSGEIGYWLGRPYRGRGYATEAARRVVQYGFQDMALQRIYAMHLQRNVAAGRVLQKLCMTHEGCLRRHVKVQGQYENLICYGVLRGES</sequence>
<evidence type="ECO:0000313" key="3">
    <source>
        <dbReference type="Proteomes" id="UP000075635"/>
    </source>
</evidence>
<dbReference type="GO" id="GO:0016747">
    <property type="term" value="F:acyltransferase activity, transferring groups other than amino-acyl groups"/>
    <property type="evidence" value="ECO:0007669"/>
    <property type="project" value="InterPro"/>
</dbReference>
<dbReference type="InterPro" id="IPR016181">
    <property type="entry name" value="Acyl_CoA_acyltransferase"/>
</dbReference>
<dbReference type="InterPro" id="IPR000182">
    <property type="entry name" value="GNAT_dom"/>
</dbReference>
<organism evidence="2 3">
    <name type="scientific">Sorangium cellulosum</name>
    <name type="common">Polyangium cellulosum</name>
    <dbReference type="NCBI Taxonomy" id="56"/>
    <lineage>
        <taxon>Bacteria</taxon>
        <taxon>Pseudomonadati</taxon>
        <taxon>Myxococcota</taxon>
        <taxon>Polyangia</taxon>
        <taxon>Polyangiales</taxon>
        <taxon>Polyangiaceae</taxon>
        <taxon>Sorangium</taxon>
    </lineage>
</organism>
<protein>
    <recommendedName>
        <fullName evidence="1">N-acetyltransferase domain-containing protein</fullName>
    </recommendedName>
</protein>
<comment type="caution">
    <text evidence="2">The sequence shown here is derived from an EMBL/GenBank/DDBJ whole genome shotgun (WGS) entry which is preliminary data.</text>
</comment>
<dbReference type="EMBL" id="JEMB01000932">
    <property type="protein sequence ID" value="KYF92333.1"/>
    <property type="molecule type" value="Genomic_DNA"/>
</dbReference>
<proteinExistence type="predicted"/>
<evidence type="ECO:0000259" key="1">
    <source>
        <dbReference type="PROSITE" id="PS51186"/>
    </source>
</evidence>
<dbReference type="InterPro" id="IPR051531">
    <property type="entry name" value="N-acetyltransferase"/>
</dbReference>
<name>A0A150SIP2_SORCE</name>
<reference evidence="2 3" key="1">
    <citation type="submission" date="2014-02" db="EMBL/GenBank/DDBJ databases">
        <title>The small core and large imbalanced accessory genome model reveals a collaborative survival strategy of Sorangium cellulosum strains in nature.</title>
        <authorList>
            <person name="Han K."/>
            <person name="Peng R."/>
            <person name="Blom J."/>
            <person name="Li Y.-Z."/>
        </authorList>
    </citation>
    <scope>NUCLEOTIDE SEQUENCE [LARGE SCALE GENOMIC DNA]</scope>
    <source>
        <strain evidence="2 3">So0011-07</strain>
    </source>
</reference>
<gene>
    <name evidence="2" type="ORF">BE17_36195</name>
</gene>
<accession>A0A150SIP2</accession>
<dbReference type="CDD" id="cd04301">
    <property type="entry name" value="NAT_SF"/>
    <property type="match status" value="1"/>
</dbReference>
<dbReference type="Gene3D" id="3.40.630.30">
    <property type="match status" value="1"/>
</dbReference>
<dbReference type="SUPFAM" id="SSF55729">
    <property type="entry name" value="Acyl-CoA N-acyltransferases (Nat)"/>
    <property type="match status" value="1"/>
</dbReference>
<feature type="domain" description="N-acetyltransferase" evidence="1">
    <location>
        <begin position="12"/>
        <end position="172"/>
    </location>
</feature>
<dbReference type="Proteomes" id="UP000075635">
    <property type="component" value="Unassembled WGS sequence"/>
</dbReference>
<dbReference type="PANTHER" id="PTHR43792">
    <property type="entry name" value="GNAT FAMILY, PUTATIVE (AFU_ORTHOLOGUE AFUA_3G00765)-RELATED-RELATED"/>
    <property type="match status" value="1"/>
</dbReference>
<dbReference type="AlphaFoldDB" id="A0A150SIP2"/>
<dbReference type="Pfam" id="PF13302">
    <property type="entry name" value="Acetyltransf_3"/>
    <property type="match status" value="1"/>
</dbReference>
<dbReference type="PROSITE" id="PS51186">
    <property type="entry name" value="GNAT"/>
    <property type="match status" value="1"/>
</dbReference>